<dbReference type="RefSeq" id="WP_109534620.1">
    <property type="nucleotide sequence ID" value="NZ_QEYD01000011.1"/>
</dbReference>
<sequence>MVRPAFLALLPLLTLAPALPAQAQWIAVGRWGNETGFRYVQPGRWMVLEQGGRVEMSAEGDNHLGRLTLSCGAGDPRGRMMFDAYRGPGMAQSVLSPEQPGRETVTLIVDGQPFTGTFEYRPNDRYWLADSALTPDFLDALAGGVGMEMRDASGESVTRFRLTATGAARAAIARLCGI</sequence>
<comment type="caution">
    <text evidence="2">The sequence shown here is derived from an EMBL/GenBank/DDBJ whole genome shotgun (WGS) entry which is preliminary data.</text>
</comment>
<name>A0A2U2C6C5_9RHOB</name>
<organism evidence="2 3">
    <name type="scientific">Pararhodobacter marinus</name>
    <dbReference type="NCBI Taxonomy" id="2184063"/>
    <lineage>
        <taxon>Bacteria</taxon>
        <taxon>Pseudomonadati</taxon>
        <taxon>Pseudomonadota</taxon>
        <taxon>Alphaproteobacteria</taxon>
        <taxon>Rhodobacterales</taxon>
        <taxon>Paracoccaceae</taxon>
        <taxon>Pararhodobacter</taxon>
    </lineage>
</organism>
<protein>
    <submittedName>
        <fullName evidence="2">Uncharacterized protein</fullName>
    </submittedName>
</protein>
<gene>
    <name evidence="2" type="ORF">C4N9_17400</name>
</gene>
<dbReference type="EMBL" id="QEYD01000011">
    <property type="protein sequence ID" value="PWE27430.1"/>
    <property type="molecule type" value="Genomic_DNA"/>
</dbReference>
<dbReference type="Proteomes" id="UP000244940">
    <property type="component" value="Unassembled WGS sequence"/>
</dbReference>
<dbReference type="GeneID" id="94366671"/>
<keyword evidence="1" id="KW-0732">Signal</keyword>
<accession>A0A2U2C6C5</accession>
<feature type="signal peptide" evidence="1">
    <location>
        <begin position="1"/>
        <end position="23"/>
    </location>
</feature>
<reference evidence="2 3" key="1">
    <citation type="submission" date="2018-05" db="EMBL/GenBank/DDBJ databases">
        <title>Pararhodobacter marina sp. nov., isolated from deep-sea water of the Indian Ocean.</title>
        <authorList>
            <person name="Lai Q.Sr."/>
            <person name="Liu X."/>
            <person name="Shao Z."/>
        </authorList>
    </citation>
    <scope>NUCLEOTIDE SEQUENCE [LARGE SCALE GENOMIC DNA]</scope>
    <source>
        <strain evidence="2 3">CIC4N-9</strain>
    </source>
</reference>
<keyword evidence="3" id="KW-1185">Reference proteome</keyword>
<evidence type="ECO:0000313" key="2">
    <source>
        <dbReference type="EMBL" id="PWE27430.1"/>
    </source>
</evidence>
<dbReference type="AlphaFoldDB" id="A0A2U2C6C5"/>
<evidence type="ECO:0000256" key="1">
    <source>
        <dbReference type="SAM" id="SignalP"/>
    </source>
</evidence>
<evidence type="ECO:0000313" key="3">
    <source>
        <dbReference type="Proteomes" id="UP000244940"/>
    </source>
</evidence>
<feature type="chain" id="PRO_5015520930" evidence="1">
    <location>
        <begin position="24"/>
        <end position="178"/>
    </location>
</feature>
<proteinExistence type="predicted"/>
<dbReference type="OrthoDB" id="7863994at2"/>